<protein>
    <recommendedName>
        <fullName evidence="2 7">Chaperone protein DnaK</fullName>
    </recommendedName>
    <alternativeName>
        <fullName evidence="7">HSP70</fullName>
    </alternativeName>
    <alternativeName>
        <fullName evidence="7">Heat shock 70 kDa protein</fullName>
    </alternativeName>
    <alternativeName>
        <fullName evidence="7">Heat shock protein 70</fullName>
    </alternativeName>
</protein>
<keyword evidence="9" id="KW-0175">Coiled coil</keyword>
<dbReference type="InterPro" id="IPR029048">
    <property type="entry name" value="HSP70_C_sf"/>
</dbReference>
<dbReference type="NCBIfam" id="NF003520">
    <property type="entry name" value="PRK05183.1"/>
    <property type="match status" value="1"/>
</dbReference>
<dbReference type="Gene3D" id="3.30.420.40">
    <property type="match status" value="2"/>
</dbReference>
<feature type="region of interest" description="Disordered" evidence="10">
    <location>
        <begin position="599"/>
        <end position="628"/>
    </location>
</feature>
<keyword evidence="12" id="KW-1185">Reference proteome</keyword>
<evidence type="ECO:0000256" key="9">
    <source>
        <dbReference type="SAM" id="Coils"/>
    </source>
</evidence>
<evidence type="ECO:0000256" key="5">
    <source>
        <dbReference type="ARBA" id="ARBA00022840"/>
    </source>
</evidence>
<reference evidence="11 12" key="1">
    <citation type="submission" date="2023-01" db="EMBL/GenBank/DDBJ databases">
        <title>Description of Helicobacter ibis sp. nov. isolated from faecal droppings of black-faced ibis (Theristicus melanopis).</title>
        <authorList>
            <person name="Lopez-Cantillo M."/>
            <person name="Vidal-Veuthey B."/>
            <person name="Mella A."/>
            <person name="De La Haba R."/>
            <person name="Collado L."/>
        </authorList>
    </citation>
    <scope>NUCLEOTIDE SEQUENCE [LARGE SCALE GENOMIC DNA]</scope>
    <source>
        <strain evidence="11 12">A82</strain>
    </source>
</reference>
<dbReference type="SUPFAM" id="SSF53067">
    <property type="entry name" value="Actin-like ATPase domain"/>
    <property type="match status" value="2"/>
</dbReference>
<dbReference type="PANTHER" id="PTHR19375">
    <property type="entry name" value="HEAT SHOCK PROTEIN 70KDA"/>
    <property type="match status" value="1"/>
</dbReference>
<dbReference type="HAMAP" id="MF_00332">
    <property type="entry name" value="DnaK"/>
    <property type="match status" value="1"/>
</dbReference>
<dbReference type="PROSITE" id="PS01036">
    <property type="entry name" value="HSP70_3"/>
    <property type="match status" value="1"/>
</dbReference>
<evidence type="ECO:0000256" key="8">
    <source>
        <dbReference type="RuleBase" id="RU003322"/>
    </source>
</evidence>
<feature type="coiled-coil region" evidence="9">
    <location>
        <begin position="537"/>
        <end position="597"/>
    </location>
</feature>
<organism evidence="11 12">
    <name type="scientific">Helicobacter ibis</name>
    <dbReference type="NCBI Taxonomy" id="2962633"/>
    <lineage>
        <taxon>Bacteria</taxon>
        <taxon>Pseudomonadati</taxon>
        <taxon>Campylobacterota</taxon>
        <taxon>Epsilonproteobacteria</taxon>
        <taxon>Campylobacterales</taxon>
        <taxon>Helicobacteraceae</taxon>
        <taxon>Helicobacter</taxon>
    </lineage>
</organism>
<dbReference type="SUPFAM" id="SSF100920">
    <property type="entry name" value="Heat shock protein 70kD (HSP70), peptide-binding domain"/>
    <property type="match status" value="1"/>
</dbReference>
<evidence type="ECO:0000256" key="7">
    <source>
        <dbReference type="HAMAP-Rule" id="MF_00332"/>
    </source>
</evidence>
<dbReference type="InterPro" id="IPR018181">
    <property type="entry name" value="Heat_shock_70_CS"/>
</dbReference>
<comment type="induction">
    <text evidence="7">By stress conditions e.g. heat shock.</text>
</comment>
<feature type="modified residue" description="Phosphothreonine; by autocatalysis" evidence="7">
    <location>
        <position position="197"/>
    </location>
</feature>
<name>A0ABT4VBP0_9HELI</name>
<keyword evidence="5 7" id="KW-0067">ATP-binding</keyword>
<comment type="function">
    <text evidence="7">Acts as a chaperone.</text>
</comment>
<evidence type="ECO:0000256" key="6">
    <source>
        <dbReference type="ARBA" id="ARBA00023016"/>
    </source>
</evidence>
<comment type="caution">
    <text evidence="11">The sequence shown here is derived from an EMBL/GenBank/DDBJ whole genome shotgun (WGS) entry which is preliminary data.</text>
</comment>
<dbReference type="PROSITE" id="PS00297">
    <property type="entry name" value="HSP70_1"/>
    <property type="match status" value="1"/>
</dbReference>
<evidence type="ECO:0000256" key="3">
    <source>
        <dbReference type="ARBA" id="ARBA00022553"/>
    </source>
</evidence>
<evidence type="ECO:0000256" key="2">
    <source>
        <dbReference type="ARBA" id="ARBA00014415"/>
    </source>
</evidence>
<sequence length="628" mass="67778">MAKVLGIDLGTTNSAMAVFEGNEGKIIANKEGKNTTPSVVAFTDKGEILVGDPAKRQAITNPEKTIYSIKRIMGLMSNEEKAEEAKKRLPYKIVDRNGACAIEIAGKVYTPQEISAKILMKLKEDAESYLGEEVTEAVITVPAYFNDAQRKATKEAGTIAGLNVLRIINEPTSAALAYGLDKKQAEKIVVYDLGGGTFDVTVLETGDNVVEVLATGGDAFLGGDDFDNAIIDYLAKSFEDSNGINLKNDVMALQRLKEAAENAKKELSSAAETEVNLPFITADASGPKHLVEKISRAKFEGLIEKYIDQTIDKIDSVIKDADLSKSDIAEVVMVGGSTRIPKVQDRVKDFIGKELNKSVNPDEVVAIGAAIQGGVLKGDVKDVLLLDVTPLSLGIETLGGVMTKIIERGTTIPVKKNQVFSTAEDNQPAVTIQVLQGERELARDNKVLGNFELSGIPAAPRGVPQIEVTFDIDANGILTVSAKDKATGKAQEIKITGSSGLSDSEIEKMVKDADLHKEEDRKKKEIIEIRNQADSLVYQSQKSLDEMKDKIDSAEAEKIQNAINALQETLKNENASKEEIEAKVKELTEASHKLAEAMYKNNEQGAANGGANAQNNKKDDDIIDAEVE</sequence>
<keyword evidence="4 7" id="KW-0547">Nucleotide-binding</keyword>
<evidence type="ECO:0000256" key="1">
    <source>
        <dbReference type="ARBA" id="ARBA00007381"/>
    </source>
</evidence>
<dbReference type="SUPFAM" id="SSF100934">
    <property type="entry name" value="Heat shock protein 70kD (HSP70), C-terminal subdomain"/>
    <property type="match status" value="1"/>
</dbReference>
<dbReference type="NCBIfam" id="TIGR02350">
    <property type="entry name" value="prok_dnaK"/>
    <property type="match status" value="1"/>
</dbReference>
<gene>
    <name evidence="7 11" type="primary">dnaK</name>
    <name evidence="11" type="ORF">PF021_00335</name>
</gene>
<dbReference type="Gene3D" id="3.90.640.10">
    <property type="entry name" value="Actin, Chain A, domain 4"/>
    <property type="match status" value="1"/>
</dbReference>
<dbReference type="Gene3D" id="2.60.34.10">
    <property type="entry name" value="Substrate Binding Domain Of DNAk, Chain A, domain 1"/>
    <property type="match status" value="1"/>
</dbReference>
<dbReference type="PRINTS" id="PR00301">
    <property type="entry name" value="HEATSHOCK70"/>
</dbReference>
<evidence type="ECO:0000256" key="10">
    <source>
        <dbReference type="SAM" id="MobiDB-lite"/>
    </source>
</evidence>
<evidence type="ECO:0000313" key="12">
    <source>
        <dbReference type="Proteomes" id="UP001210261"/>
    </source>
</evidence>
<dbReference type="InterPro" id="IPR012725">
    <property type="entry name" value="Chaperone_DnaK"/>
</dbReference>
<keyword evidence="3 7" id="KW-0597">Phosphoprotein</keyword>
<dbReference type="InterPro" id="IPR029047">
    <property type="entry name" value="HSP70_peptide-bd_sf"/>
</dbReference>
<comment type="similarity">
    <text evidence="1 7 8">Belongs to the heat shock protein 70 family.</text>
</comment>
<evidence type="ECO:0000313" key="11">
    <source>
        <dbReference type="EMBL" id="MDA3968123.1"/>
    </source>
</evidence>
<evidence type="ECO:0000256" key="4">
    <source>
        <dbReference type="ARBA" id="ARBA00022741"/>
    </source>
</evidence>
<feature type="compositionally biased region" description="Low complexity" evidence="10">
    <location>
        <begin position="600"/>
        <end position="615"/>
    </location>
</feature>
<dbReference type="InterPro" id="IPR013126">
    <property type="entry name" value="Hsp_70_fam"/>
</dbReference>
<keyword evidence="7" id="KW-0143">Chaperone</keyword>
<dbReference type="Proteomes" id="UP001210261">
    <property type="component" value="Unassembled WGS sequence"/>
</dbReference>
<dbReference type="NCBIfam" id="NF001413">
    <property type="entry name" value="PRK00290.1"/>
    <property type="match status" value="1"/>
</dbReference>
<dbReference type="CDD" id="cd10234">
    <property type="entry name" value="ASKHA_NBD_HSP70_DnaK-like"/>
    <property type="match status" value="1"/>
</dbReference>
<dbReference type="Gene3D" id="1.20.1270.10">
    <property type="match status" value="1"/>
</dbReference>
<dbReference type="PROSITE" id="PS00329">
    <property type="entry name" value="HSP70_2"/>
    <property type="match status" value="1"/>
</dbReference>
<dbReference type="EMBL" id="JAQHXR010000001">
    <property type="protein sequence ID" value="MDA3968123.1"/>
    <property type="molecule type" value="Genomic_DNA"/>
</dbReference>
<dbReference type="InterPro" id="IPR043129">
    <property type="entry name" value="ATPase_NBD"/>
</dbReference>
<proteinExistence type="evidence at transcript level"/>
<dbReference type="RefSeq" id="WP_271020404.1">
    <property type="nucleotide sequence ID" value="NZ_JAQHXR010000001.1"/>
</dbReference>
<feature type="coiled-coil region" evidence="9">
    <location>
        <begin position="246"/>
        <end position="273"/>
    </location>
</feature>
<keyword evidence="6 7" id="KW-0346">Stress response</keyword>
<accession>A0ABT4VBP0</accession>
<dbReference type="Pfam" id="PF00012">
    <property type="entry name" value="HSP70"/>
    <property type="match status" value="1"/>
</dbReference>